<sequence>MLKATQRNGDPVFKLFIPLLALLSAPAFATVITTVDPQAFNAAVKPAVSFQNSVCTVQGALIVANELVSDAHIVIRANQGTSPVAEARTGRDGRYTVSFASKKGAGFQEVVISKPSKDGKISAVPGPTFVCGGVKQ</sequence>
<dbReference type="EMBL" id="CP115543">
    <property type="protein sequence ID" value="WNH47297.1"/>
    <property type="molecule type" value="Genomic_DNA"/>
</dbReference>
<protein>
    <recommendedName>
        <fullName evidence="4">Carboxypeptidase regulatory-like domain-containing protein</fullName>
    </recommendedName>
</protein>
<evidence type="ECO:0000313" key="2">
    <source>
        <dbReference type="EMBL" id="WNH47297.1"/>
    </source>
</evidence>
<keyword evidence="1" id="KW-0732">Signal</keyword>
<reference evidence="2 3" key="1">
    <citation type="submission" date="2022-12" db="EMBL/GenBank/DDBJ databases">
        <title>Two new species, Stenotrophomonas aracearum and Stenotrophomonas oahuensis, isolated from Anthurium (Araceae family) in Hawaii.</title>
        <authorList>
            <person name="Chunag S.C."/>
            <person name="Dobhal S."/>
            <person name="Alvarez A."/>
            <person name="Arif M."/>
        </authorList>
    </citation>
    <scope>NUCLEOTIDE SEQUENCE [LARGE SCALE GENOMIC DNA]</scope>
    <source>
        <strain evidence="2 3">A5588</strain>
    </source>
</reference>
<feature type="signal peptide" evidence="1">
    <location>
        <begin position="1"/>
        <end position="29"/>
    </location>
</feature>
<feature type="chain" id="PRO_5047077748" description="Carboxypeptidase regulatory-like domain-containing protein" evidence="1">
    <location>
        <begin position="30"/>
        <end position="136"/>
    </location>
</feature>
<name>A0ABY9Y8W9_9GAMM</name>
<keyword evidence="3" id="KW-1185">Reference proteome</keyword>
<organism evidence="2 3">
    <name type="scientific">Stenotrophomonas aracearum</name>
    <dbReference type="NCBI Taxonomy" id="3003272"/>
    <lineage>
        <taxon>Bacteria</taxon>
        <taxon>Pseudomonadati</taxon>
        <taxon>Pseudomonadota</taxon>
        <taxon>Gammaproteobacteria</taxon>
        <taxon>Lysobacterales</taxon>
        <taxon>Lysobacteraceae</taxon>
        <taxon>Stenotrophomonas</taxon>
    </lineage>
</organism>
<evidence type="ECO:0008006" key="4">
    <source>
        <dbReference type="Google" id="ProtNLM"/>
    </source>
</evidence>
<dbReference type="Proteomes" id="UP001305421">
    <property type="component" value="Chromosome"/>
</dbReference>
<evidence type="ECO:0000313" key="3">
    <source>
        <dbReference type="Proteomes" id="UP001305421"/>
    </source>
</evidence>
<evidence type="ECO:0000256" key="1">
    <source>
        <dbReference type="SAM" id="SignalP"/>
    </source>
</evidence>
<gene>
    <name evidence="2" type="ORF">PDM28_11355</name>
</gene>
<proteinExistence type="predicted"/>
<dbReference type="RefSeq" id="WP_311182076.1">
    <property type="nucleotide sequence ID" value="NZ_CP115543.1"/>
</dbReference>
<accession>A0ABY9Y8W9</accession>